<dbReference type="RefSeq" id="XP_031927140.1">
    <property type="nucleotide sequence ID" value="XM_032064743.1"/>
</dbReference>
<feature type="signal peptide" evidence="1">
    <location>
        <begin position="1"/>
        <end position="20"/>
    </location>
</feature>
<sequence>MGRYQLSGLLLCIESSLVLFCMVNSPHRKSTTRIRAQILDYQRVIAGAKRHPSTAGSINENGELDLRVIICRLLQFPAHQDYLCYQQWLDIYPARSNVKLVMNGTHCPRWGIVELGRRERGSKIRQAVIHIVLLHEVLSYIQIIPPTSEIDRDRKPIWKSRVMDLPREQYNELSDRRINSLRHSTH</sequence>
<name>A0A5N7A4E2_9EURO</name>
<gene>
    <name evidence="2" type="ORF">BDV27DRAFT_118682</name>
</gene>
<evidence type="ECO:0000313" key="2">
    <source>
        <dbReference type="EMBL" id="KAE8364059.1"/>
    </source>
</evidence>
<keyword evidence="3" id="KW-1185">Reference proteome</keyword>
<dbReference type="AlphaFoldDB" id="A0A5N7A4E2"/>
<dbReference type="Proteomes" id="UP000326268">
    <property type="component" value="Unassembled WGS sequence"/>
</dbReference>
<feature type="chain" id="PRO_5025044052" evidence="1">
    <location>
        <begin position="21"/>
        <end position="186"/>
    </location>
</feature>
<organism evidence="2 3">
    <name type="scientific">Aspergillus caelatus</name>
    <dbReference type="NCBI Taxonomy" id="61420"/>
    <lineage>
        <taxon>Eukaryota</taxon>
        <taxon>Fungi</taxon>
        <taxon>Dikarya</taxon>
        <taxon>Ascomycota</taxon>
        <taxon>Pezizomycotina</taxon>
        <taxon>Eurotiomycetes</taxon>
        <taxon>Eurotiomycetidae</taxon>
        <taxon>Eurotiales</taxon>
        <taxon>Aspergillaceae</taxon>
        <taxon>Aspergillus</taxon>
        <taxon>Aspergillus subgen. Circumdati</taxon>
    </lineage>
</organism>
<accession>A0A5N7A4E2</accession>
<reference evidence="2 3" key="1">
    <citation type="submission" date="2019-04" db="EMBL/GenBank/DDBJ databases">
        <title>Friends and foes A comparative genomics studyof 23 Aspergillus species from section Flavi.</title>
        <authorList>
            <consortium name="DOE Joint Genome Institute"/>
            <person name="Kjaerbolling I."/>
            <person name="Vesth T."/>
            <person name="Frisvad J.C."/>
            <person name="Nybo J.L."/>
            <person name="Theobald S."/>
            <person name="Kildgaard S."/>
            <person name="Isbrandt T."/>
            <person name="Kuo A."/>
            <person name="Sato A."/>
            <person name="Lyhne E.K."/>
            <person name="Kogle M.E."/>
            <person name="Wiebenga A."/>
            <person name="Kun R.S."/>
            <person name="Lubbers R.J."/>
            <person name="Makela M.R."/>
            <person name="Barry K."/>
            <person name="Chovatia M."/>
            <person name="Clum A."/>
            <person name="Daum C."/>
            <person name="Haridas S."/>
            <person name="He G."/>
            <person name="LaButti K."/>
            <person name="Lipzen A."/>
            <person name="Mondo S."/>
            <person name="Riley R."/>
            <person name="Salamov A."/>
            <person name="Simmons B.A."/>
            <person name="Magnuson J.K."/>
            <person name="Henrissat B."/>
            <person name="Mortensen U.H."/>
            <person name="Larsen T.O."/>
            <person name="Devries R.P."/>
            <person name="Grigoriev I.V."/>
            <person name="Machida M."/>
            <person name="Baker S.E."/>
            <person name="Andersen M.R."/>
        </authorList>
    </citation>
    <scope>NUCLEOTIDE SEQUENCE [LARGE SCALE GENOMIC DNA]</scope>
    <source>
        <strain evidence="2 3">CBS 763.97</strain>
    </source>
</reference>
<dbReference type="EMBL" id="ML737660">
    <property type="protein sequence ID" value="KAE8364059.1"/>
    <property type="molecule type" value="Genomic_DNA"/>
</dbReference>
<dbReference type="GeneID" id="43649189"/>
<protein>
    <submittedName>
        <fullName evidence="2">Uncharacterized protein</fullName>
    </submittedName>
</protein>
<proteinExistence type="predicted"/>
<evidence type="ECO:0000256" key="1">
    <source>
        <dbReference type="SAM" id="SignalP"/>
    </source>
</evidence>
<keyword evidence="1" id="KW-0732">Signal</keyword>
<evidence type="ECO:0000313" key="3">
    <source>
        <dbReference type="Proteomes" id="UP000326268"/>
    </source>
</evidence>